<feature type="compositionally biased region" description="Basic and acidic residues" evidence="6">
    <location>
        <begin position="257"/>
        <end position="305"/>
    </location>
</feature>
<keyword evidence="5" id="KW-0539">Nucleus</keyword>
<keyword evidence="4" id="KW-0862">Zinc</keyword>
<dbReference type="PANTHER" id="PTHR13173:SF10">
    <property type="entry name" value="WW DOMAIN-BINDING PROTEIN 4"/>
    <property type="match status" value="1"/>
</dbReference>
<dbReference type="SUPFAM" id="SSF57667">
    <property type="entry name" value="beta-beta-alpha zinc fingers"/>
    <property type="match status" value="1"/>
</dbReference>
<dbReference type="InterPro" id="IPR000690">
    <property type="entry name" value="Matrin/U1-C_Znf_C2H2"/>
</dbReference>
<dbReference type="GO" id="GO:0003723">
    <property type="term" value="F:RNA binding"/>
    <property type="evidence" value="ECO:0007669"/>
    <property type="project" value="TreeGrafter"/>
</dbReference>
<gene>
    <name evidence="9" type="ORF">OCTVUL_1B022700</name>
</gene>
<dbReference type="InterPro" id="IPR001202">
    <property type="entry name" value="WW_dom"/>
</dbReference>
<dbReference type="InterPro" id="IPR003604">
    <property type="entry name" value="Matrin/U1-like-C_Znf_C2H2"/>
</dbReference>
<dbReference type="CDD" id="cd00201">
    <property type="entry name" value="WW"/>
    <property type="match status" value="1"/>
</dbReference>
<accession>A0AA36B0S1</accession>
<dbReference type="GO" id="GO:0000398">
    <property type="term" value="P:mRNA splicing, via spliceosome"/>
    <property type="evidence" value="ECO:0007669"/>
    <property type="project" value="InterPro"/>
</dbReference>
<evidence type="ECO:0000256" key="5">
    <source>
        <dbReference type="ARBA" id="ARBA00023242"/>
    </source>
</evidence>
<comment type="subcellular location">
    <subcellularLocation>
        <location evidence="1">Nucleus</location>
    </subcellularLocation>
</comment>
<evidence type="ECO:0000313" key="10">
    <source>
        <dbReference type="Proteomes" id="UP001162480"/>
    </source>
</evidence>
<dbReference type="InterPro" id="IPR036236">
    <property type="entry name" value="Znf_C2H2_sf"/>
</dbReference>
<dbReference type="SMART" id="SM00456">
    <property type="entry name" value="WW"/>
    <property type="match status" value="1"/>
</dbReference>
<dbReference type="Pfam" id="PF06220">
    <property type="entry name" value="zf-U1"/>
    <property type="match status" value="1"/>
</dbReference>
<dbReference type="Proteomes" id="UP001162480">
    <property type="component" value="Chromosome 7"/>
</dbReference>
<dbReference type="Gene3D" id="3.30.160.60">
    <property type="entry name" value="Classic Zinc Finger"/>
    <property type="match status" value="1"/>
</dbReference>
<evidence type="ECO:0000256" key="2">
    <source>
        <dbReference type="ARBA" id="ARBA00022723"/>
    </source>
</evidence>
<evidence type="ECO:0000256" key="1">
    <source>
        <dbReference type="ARBA" id="ARBA00004123"/>
    </source>
</evidence>
<dbReference type="Gene3D" id="2.20.70.10">
    <property type="match status" value="1"/>
</dbReference>
<reference evidence="9" key="1">
    <citation type="submission" date="2023-08" db="EMBL/GenBank/DDBJ databases">
        <authorList>
            <person name="Alioto T."/>
            <person name="Alioto T."/>
            <person name="Gomez Garrido J."/>
        </authorList>
    </citation>
    <scope>NUCLEOTIDE SEQUENCE</scope>
</reference>
<keyword evidence="10" id="KW-1185">Reference proteome</keyword>
<feature type="compositionally biased region" description="Polar residues" evidence="6">
    <location>
        <begin position="306"/>
        <end position="327"/>
    </location>
</feature>
<feature type="compositionally biased region" description="Acidic residues" evidence="6">
    <location>
        <begin position="193"/>
        <end position="204"/>
    </location>
</feature>
<evidence type="ECO:0000259" key="7">
    <source>
        <dbReference type="PROSITE" id="PS50020"/>
    </source>
</evidence>
<dbReference type="EMBL" id="OX597820">
    <property type="protein sequence ID" value="CAI9725141.1"/>
    <property type="molecule type" value="Genomic_DNA"/>
</dbReference>
<dbReference type="SMART" id="SM00451">
    <property type="entry name" value="ZnF_U1"/>
    <property type="match status" value="1"/>
</dbReference>
<dbReference type="PROSITE" id="PS50020">
    <property type="entry name" value="WW_DOMAIN_2"/>
    <property type="match status" value="1"/>
</dbReference>
<feature type="domain" description="WW" evidence="7">
    <location>
        <begin position="200"/>
        <end position="233"/>
    </location>
</feature>
<dbReference type="InterPro" id="IPR040023">
    <property type="entry name" value="WBP4"/>
</dbReference>
<feature type="region of interest" description="Disordered" evidence="6">
    <location>
        <begin position="230"/>
        <end position="327"/>
    </location>
</feature>
<protein>
    <submittedName>
        <fullName evidence="9">Domain-binding 4-like</fullName>
    </submittedName>
</protein>
<dbReference type="GO" id="GO:0008270">
    <property type="term" value="F:zinc ion binding"/>
    <property type="evidence" value="ECO:0007669"/>
    <property type="project" value="UniProtKB-KW"/>
</dbReference>
<evidence type="ECO:0000256" key="6">
    <source>
        <dbReference type="SAM" id="MobiDB-lite"/>
    </source>
</evidence>
<evidence type="ECO:0000259" key="8">
    <source>
        <dbReference type="PROSITE" id="PS50171"/>
    </source>
</evidence>
<dbReference type="PANTHER" id="PTHR13173">
    <property type="entry name" value="WW DOMAIN BINDING PROTEIN 4"/>
    <property type="match status" value="1"/>
</dbReference>
<dbReference type="Pfam" id="PF00397">
    <property type="entry name" value="WW"/>
    <property type="match status" value="1"/>
</dbReference>
<name>A0AA36B0S1_OCTVU</name>
<evidence type="ECO:0000256" key="3">
    <source>
        <dbReference type="ARBA" id="ARBA00022771"/>
    </source>
</evidence>
<keyword evidence="3" id="KW-0863">Zinc-finger</keyword>
<dbReference type="PROSITE" id="PS50171">
    <property type="entry name" value="ZF_MATRIN"/>
    <property type="match status" value="1"/>
</dbReference>
<evidence type="ECO:0000256" key="4">
    <source>
        <dbReference type="ARBA" id="ARBA00022833"/>
    </source>
</evidence>
<evidence type="ECO:0000313" key="9">
    <source>
        <dbReference type="EMBL" id="CAI9725141.1"/>
    </source>
</evidence>
<organism evidence="9 10">
    <name type="scientific">Octopus vulgaris</name>
    <name type="common">Common octopus</name>
    <dbReference type="NCBI Taxonomy" id="6645"/>
    <lineage>
        <taxon>Eukaryota</taxon>
        <taxon>Metazoa</taxon>
        <taxon>Spiralia</taxon>
        <taxon>Lophotrochozoa</taxon>
        <taxon>Mollusca</taxon>
        <taxon>Cephalopoda</taxon>
        <taxon>Coleoidea</taxon>
        <taxon>Octopodiformes</taxon>
        <taxon>Octopoda</taxon>
        <taxon>Incirrata</taxon>
        <taxon>Octopodidae</taxon>
        <taxon>Octopus</taxon>
    </lineage>
</organism>
<dbReference type="SUPFAM" id="SSF51045">
    <property type="entry name" value="WW domain"/>
    <property type="match status" value="1"/>
</dbReference>
<dbReference type="AlphaFoldDB" id="A0AA36B0S1"/>
<proteinExistence type="predicted"/>
<feature type="region of interest" description="Disordered" evidence="6">
    <location>
        <begin position="178"/>
        <end position="204"/>
    </location>
</feature>
<sequence>MLYLILGYPDLEVYRRQEPQNDDASVEQQRSSGDYARQIRFFVEIVHLLTFFASFTNNRADYWKSQPRKFCEFCKCWLTENKPSIEFHEKGKRHQENVRKKIDTIKKNSLSESKKRKEMENDMESLNKAALEAFKKDIINDPSLAKQYGISLPTKKQSDSDNDIPVNKPVLEAETVAAETTDSQNPDIIGKPEEEEHPIEEETTDWYEAVSDEGYHYYWNTKTNESVWEKPEQFHSLQEQGLNEDGTEMTAENNEVTDSKESETEKEAEKTEEVKTEKVKTEKVKTEKVKTEKVKTEAVKTESDLKPSSTPARSQTNRSSSRSAYGQWTTYEKTAEFVDYELPSVPEEMPLLTFSSEEPAKMKFKEKRLTLADLPDGEIIAFKKRKISKGSRNIRGKLDDD</sequence>
<keyword evidence="2" id="KW-0479">Metal-binding</keyword>
<feature type="domain" description="Matrin-type" evidence="8">
    <location>
        <begin position="69"/>
        <end position="100"/>
    </location>
</feature>
<dbReference type="InterPro" id="IPR036020">
    <property type="entry name" value="WW_dom_sf"/>
</dbReference>
<dbReference type="InterPro" id="IPR013085">
    <property type="entry name" value="U1-CZ_Znf_C2H2"/>
</dbReference>
<dbReference type="GO" id="GO:0071011">
    <property type="term" value="C:precatalytic spliceosome"/>
    <property type="evidence" value="ECO:0007669"/>
    <property type="project" value="TreeGrafter"/>
</dbReference>